<comment type="caution">
    <text evidence="3">The sequence shown here is derived from an EMBL/GenBank/DDBJ whole genome shotgun (WGS) entry which is preliminary data.</text>
</comment>
<dbReference type="AlphaFoldDB" id="A0A6I7TV26"/>
<feature type="compositionally biased region" description="Basic and acidic residues" evidence="1">
    <location>
        <begin position="41"/>
        <end position="56"/>
    </location>
</feature>
<protein>
    <recommendedName>
        <fullName evidence="7">Fur-regulated basic protein FbpA</fullName>
    </recommendedName>
</protein>
<evidence type="ECO:0008006" key="7">
    <source>
        <dbReference type="Google" id="ProtNLM"/>
    </source>
</evidence>
<dbReference type="Proteomes" id="UP001216709">
    <property type="component" value="Unassembled WGS sequence"/>
</dbReference>
<dbReference type="Proteomes" id="UP000429980">
    <property type="component" value="Unassembled WGS sequence"/>
</dbReference>
<reference evidence="2" key="3">
    <citation type="submission" date="2022-12" db="EMBL/GenBank/DDBJ databases">
        <title>Draft Genome Sequences of Bacillus licheniformis and Bacillus paralicheniformis strains isolated from Irish skim milk powders.</title>
        <authorList>
            <person name="Lourenco A."/>
            <person name="Li F."/>
            <person name="Geraldine D."/>
            <person name="Tobin J.T."/>
            <person name="Butler F."/>
            <person name="Jordan K."/>
            <person name="Obrien T."/>
        </authorList>
    </citation>
    <scope>NUCLEOTIDE SEQUENCE</scope>
    <source>
        <strain evidence="2">3370</strain>
    </source>
</reference>
<organism evidence="3 5">
    <name type="scientific">Bacillus paralicheniformis</name>
    <dbReference type="NCBI Taxonomy" id="1648923"/>
    <lineage>
        <taxon>Bacteria</taxon>
        <taxon>Bacillati</taxon>
        <taxon>Bacillota</taxon>
        <taxon>Bacilli</taxon>
        <taxon>Bacillales</taxon>
        <taxon>Bacillaceae</taxon>
        <taxon>Bacillus</taxon>
    </lineage>
</organism>
<dbReference type="GeneID" id="56670421"/>
<dbReference type="EMBL" id="LKPO01000016">
    <property type="protein sequence ID" value="OLF92719.1"/>
    <property type="molecule type" value="Genomic_DNA"/>
</dbReference>
<evidence type="ECO:0000256" key="1">
    <source>
        <dbReference type="SAM" id="MobiDB-lite"/>
    </source>
</evidence>
<evidence type="ECO:0000313" key="3">
    <source>
        <dbReference type="EMBL" id="OLF92719.1"/>
    </source>
</evidence>
<gene>
    <name evidence="3" type="ORF">B4121_2407</name>
    <name evidence="4" type="ORF">CHCC15381_1545</name>
    <name evidence="2" type="ORF">PVN32_07805</name>
</gene>
<dbReference type="EMBL" id="NILF01000027">
    <property type="protein sequence ID" value="TWL40173.1"/>
    <property type="molecule type" value="Genomic_DNA"/>
</dbReference>
<evidence type="ECO:0000313" key="2">
    <source>
        <dbReference type="EMBL" id="MDE1452074.1"/>
    </source>
</evidence>
<keyword evidence="6" id="KW-1185">Reference proteome</keyword>
<dbReference type="EMBL" id="JARAFO010000013">
    <property type="protein sequence ID" value="MDE1452074.1"/>
    <property type="molecule type" value="Genomic_DNA"/>
</dbReference>
<accession>A0A6I7TV26</accession>
<dbReference type="RefSeq" id="WP_020450431.1">
    <property type="nucleotide sequence ID" value="NZ_AP025339.1"/>
</dbReference>
<feature type="region of interest" description="Disordered" evidence="1">
    <location>
        <begin position="41"/>
        <end position="62"/>
    </location>
</feature>
<evidence type="ECO:0000313" key="6">
    <source>
        <dbReference type="Proteomes" id="UP000429980"/>
    </source>
</evidence>
<reference evidence="4 6" key="2">
    <citation type="submission" date="2019-06" db="EMBL/GenBank/DDBJ databases">
        <title>Genome sequence analysis of &gt;100 Bacillus licheniformis strains suggests intrinsic resistance to this species.</title>
        <authorList>
            <person name="Wels M."/>
            <person name="Siezen R.J."/>
            <person name="Johansen E."/>
            <person name="Stuer-Lauridsen B."/>
            <person name="Bjerre K."/>
            <person name="Nielsen B.K.K."/>
        </authorList>
    </citation>
    <scope>NUCLEOTIDE SEQUENCE [LARGE SCALE GENOMIC DNA]</scope>
    <source>
        <strain evidence="4 6">BAC-15381</strain>
    </source>
</reference>
<name>A0A6I7TV26_9BACI</name>
<evidence type="ECO:0000313" key="5">
    <source>
        <dbReference type="Proteomes" id="UP000185604"/>
    </source>
</evidence>
<sequence length="62" mass="7351">MANFLRKAVKQKKEYLIRQLAKSGRLDNLKDLSSYTLSDLEKEHRKLSESVGDRQRDHKHQL</sequence>
<proteinExistence type="predicted"/>
<reference evidence="3 5" key="1">
    <citation type="journal article" date="2016" name="Front. Microbiol.">
        <title>High-Level Heat Resistance of Spores of Bacillus amyloliquefaciens and Bacillus licheniformis Results from the Presence of a spoVA Operon in a Tn1546 Transposon.</title>
        <authorList>
            <person name="Berendsen E.M."/>
            <person name="Koning R.A."/>
            <person name="Boekhorst J."/>
            <person name="de Jong A."/>
            <person name="Kuipers O.P."/>
            <person name="Wells-Bennik M.H."/>
        </authorList>
    </citation>
    <scope>NUCLEOTIDE SEQUENCE [LARGE SCALE GENOMIC DNA]</scope>
    <source>
        <strain evidence="3 5">B4121</strain>
    </source>
</reference>
<dbReference type="Proteomes" id="UP000185604">
    <property type="component" value="Unassembled WGS sequence"/>
</dbReference>
<evidence type="ECO:0000313" key="4">
    <source>
        <dbReference type="EMBL" id="TWL40173.1"/>
    </source>
</evidence>